<evidence type="ECO:0000313" key="2">
    <source>
        <dbReference type="EMBL" id="KUG18868.1"/>
    </source>
</evidence>
<dbReference type="InterPro" id="IPR036105">
    <property type="entry name" value="DiNase_FeMo-co_biosyn_sf"/>
</dbReference>
<dbReference type="InterPro" id="IPR003731">
    <property type="entry name" value="Di-Nase_FeMo-co_biosynth"/>
</dbReference>
<name>A0A0W8FDB3_9ZZZZ</name>
<dbReference type="PANTHER" id="PTHR42983">
    <property type="entry name" value="DINITROGENASE IRON-MOLYBDENUM COFACTOR PROTEIN-RELATED"/>
    <property type="match status" value="1"/>
</dbReference>
<feature type="domain" description="Dinitrogenase iron-molybdenum cofactor biosynthesis" evidence="1">
    <location>
        <begin position="8"/>
        <end position="96"/>
    </location>
</feature>
<dbReference type="Pfam" id="PF02579">
    <property type="entry name" value="Nitro_FeMo-Co"/>
    <property type="match status" value="1"/>
</dbReference>
<dbReference type="SUPFAM" id="SSF53146">
    <property type="entry name" value="Nitrogenase accessory factor-like"/>
    <property type="match status" value="1"/>
</dbReference>
<gene>
    <name evidence="2" type="ORF">ASZ90_011413</name>
</gene>
<sequence>MKIAIAKDGNQVSEHFGHCERYGIYVATDSIIYRTDDLINPGHEPGRLPVFLAEHGVTHVIAGGMGQRAIEIFNQNGISVMVGVSGNVDIVAQDFIAGKITPGDSTCHHHEG</sequence>
<dbReference type="EMBL" id="LNQE01001351">
    <property type="protein sequence ID" value="KUG18868.1"/>
    <property type="molecule type" value="Genomic_DNA"/>
</dbReference>
<protein>
    <recommendedName>
        <fullName evidence="1">Dinitrogenase iron-molybdenum cofactor biosynthesis domain-containing protein</fullName>
    </recommendedName>
</protein>
<evidence type="ECO:0000259" key="1">
    <source>
        <dbReference type="Pfam" id="PF02579"/>
    </source>
</evidence>
<dbReference type="AlphaFoldDB" id="A0A0W8FDB3"/>
<reference evidence="2" key="1">
    <citation type="journal article" date="2015" name="Proc. Natl. Acad. Sci. U.S.A.">
        <title>Networks of energetic and metabolic interactions define dynamics in microbial communities.</title>
        <authorList>
            <person name="Embree M."/>
            <person name="Liu J.K."/>
            <person name="Al-Bassam M.M."/>
            <person name="Zengler K."/>
        </authorList>
    </citation>
    <scope>NUCLEOTIDE SEQUENCE</scope>
</reference>
<proteinExistence type="predicted"/>
<organism evidence="2">
    <name type="scientific">hydrocarbon metagenome</name>
    <dbReference type="NCBI Taxonomy" id="938273"/>
    <lineage>
        <taxon>unclassified sequences</taxon>
        <taxon>metagenomes</taxon>
        <taxon>ecological metagenomes</taxon>
    </lineage>
</organism>
<dbReference type="PANTHER" id="PTHR42983:SF1">
    <property type="entry name" value="IRON-MOLYBDENUM PROTEIN"/>
    <property type="match status" value="1"/>
</dbReference>
<comment type="caution">
    <text evidence="2">The sequence shown here is derived from an EMBL/GenBank/DDBJ whole genome shotgun (WGS) entry which is preliminary data.</text>
</comment>
<accession>A0A0W8FDB3</accession>
<dbReference type="Gene3D" id="3.30.420.130">
    <property type="entry name" value="Dinitrogenase iron-molybdenum cofactor biosynthesis domain"/>
    <property type="match status" value="1"/>
</dbReference>